<evidence type="ECO:0000313" key="3">
    <source>
        <dbReference type="Proteomes" id="UP001589865"/>
    </source>
</evidence>
<name>A0ABV6JQE4_9PROT</name>
<sequence>MANRFRELREALGWSRDRLAAEAEINPTTVWRYENGTAPLLNDAARKMAAALGVRREEEVLLPPTSSAARLIGRVGAGAEVYPIDDGSETIPAPPTVGDGIAVRVVGTSMVPAYREGDVLFAEQAADAPEVIIGRDCILQISDGRRLVKKVLRGSEPGRFRLFSYETQDISDDVELVWAAPVRWVLRDP</sequence>
<dbReference type="Pfam" id="PF13560">
    <property type="entry name" value="HTH_31"/>
    <property type="match status" value="1"/>
</dbReference>
<keyword evidence="3" id="KW-1185">Reference proteome</keyword>
<accession>A0ABV6JQE4</accession>
<dbReference type="InterPro" id="IPR001387">
    <property type="entry name" value="Cro/C1-type_HTH"/>
</dbReference>
<dbReference type="Gene3D" id="1.10.260.40">
    <property type="entry name" value="lambda repressor-like DNA-binding domains"/>
    <property type="match status" value="1"/>
</dbReference>
<dbReference type="SUPFAM" id="SSF51306">
    <property type="entry name" value="LexA/Signal peptidase"/>
    <property type="match status" value="1"/>
</dbReference>
<dbReference type="SMART" id="SM00530">
    <property type="entry name" value="HTH_XRE"/>
    <property type="match status" value="1"/>
</dbReference>
<gene>
    <name evidence="2" type="ORF">ACFFGY_06765</name>
</gene>
<dbReference type="InterPro" id="IPR015927">
    <property type="entry name" value="Peptidase_S24_S26A/B/C"/>
</dbReference>
<comment type="caution">
    <text evidence="2">The sequence shown here is derived from an EMBL/GenBank/DDBJ whole genome shotgun (WGS) entry which is preliminary data.</text>
</comment>
<evidence type="ECO:0000259" key="1">
    <source>
        <dbReference type="PROSITE" id="PS50943"/>
    </source>
</evidence>
<dbReference type="SUPFAM" id="SSF47413">
    <property type="entry name" value="lambda repressor-like DNA-binding domains"/>
    <property type="match status" value="1"/>
</dbReference>
<organism evidence="2 3">
    <name type="scientific">Roseomonas elaeocarpi</name>
    <dbReference type="NCBI Taxonomy" id="907779"/>
    <lineage>
        <taxon>Bacteria</taxon>
        <taxon>Pseudomonadati</taxon>
        <taxon>Pseudomonadota</taxon>
        <taxon>Alphaproteobacteria</taxon>
        <taxon>Acetobacterales</taxon>
        <taxon>Roseomonadaceae</taxon>
        <taxon>Roseomonas</taxon>
    </lineage>
</organism>
<dbReference type="Gene3D" id="2.10.109.10">
    <property type="entry name" value="Umud Fragment, subunit A"/>
    <property type="match status" value="1"/>
</dbReference>
<dbReference type="InterPro" id="IPR010982">
    <property type="entry name" value="Lambda_DNA-bd_dom_sf"/>
</dbReference>
<dbReference type="Pfam" id="PF00717">
    <property type="entry name" value="Peptidase_S24"/>
    <property type="match status" value="1"/>
</dbReference>
<dbReference type="InterPro" id="IPR036286">
    <property type="entry name" value="LexA/Signal_pep-like_sf"/>
</dbReference>
<proteinExistence type="predicted"/>
<dbReference type="RefSeq" id="WP_377043680.1">
    <property type="nucleotide sequence ID" value="NZ_JBHLUN010000005.1"/>
</dbReference>
<reference evidence="2 3" key="1">
    <citation type="submission" date="2024-09" db="EMBL/GenBank/DDBJ databases">
        <authorList>
            <person name="Sun Q."/>
            <person name="Mori K."/>
        </authorList>
    </citation>
    <scope>NUCLEOTIDE SEQUENCE [LARGE SCALE GENOMIC DNA]</scope>
    <source>
        <strain evidence="2 3">TBRC 5777</strain>
    </source>
</reference>
<dbReference type="CDD" id="cd06462">
    <property type="entry name" value="Peptidase_S24_S26"/>
    <property type="match status" value="1"/>
</dbReference>
<feature type="domain" description="HTH cro/C1-type" evidence="1">
    <location>
        <begin position="5"/>
        <end position="60"/>
    </location>
</feature>
<dbReference type="CDD" id="cd00093">
    <property type="entry name" value="HTH_XRE"/>
    <property type="match status" value="1"/>
</dbReference>
<dbReference type="PROSITE" id="PS50943">
    <property type="entry name" value="HTH_CROC1"/>
    <property type="match status" value="1"/>
</dbReference>
<protein>
    <submittedName>
        <fullName evidence="2">Helix-turn-helix transcriptional regulator</fullName>
    </submittedName>
</protein>
<dbReference type="Proteomes" id="UP001589865">
    <property type="component" value="Unassembled WGS sequence"/>
</dbReference>
<dbReference type="EMBL" id="JBHLUN010000005">
    <property type="protein sequence ID" value="MFC0407946.1"/>
    <property type="molecule type" value="Genomic_DNA"/>
</dbReference>
<evidence type="ECO:0000313" key="2">
    <source>
        <dbReference type="EMBL" id="MFC0407946.1"/>
    </source>
</evidence>